<reference evidence="3" key="2">
    <citation type="submission" date="2015-01" db="EMBL/GenBank/DDBJ databases">
        <authorList>
            <person name="Xiang T."/>
            <person name="Song Y."/>
            <person name="Huang L."/>
            <person name="Wang B."/>
            <person name="Wu P."/>
        </authorList>
    </citation>
    <scope>NUCLEOTIDE SEQUENCE [LARGE SCALE GENOMIC DNA]</scope>
    <source>
        <strain evidence="3">OBR1</strain>
    </source>
</reference>
<keyword evidence="5" id="KW-1185">Reference proteome</keyword>
<evidence type="ECO:0000313" key="5">
    <source>
        <dbReference type="Proteomes" id="UP000044377"/>
    </source>
</evidence>
<dbReference type="InterPro" id="IPR009936">
    <property type="entry name" value="DUF1468"/>
</dbReference>
<dbReference type="OrthoDB" id="6173035at2"/>
<evidence type="ECO:0000313" key="3">
    <source>
        <dbReference type="EMBL" id="CPR19565.1"/>
    </source>
</evidence>
<organism evidence="3 5">
    <name type="scientific">Brenneria goodwinii</name>
    <dbReference type="NCBI Taxonomy" id="1109412"/>
    <lineage>
        <taxon>Bacteria</taxon>
        <taxon>Pseudomonadati</taxon>
        <taxon>Pseudomonadota</taxon>
        <taxon>Gammaproteobacteria</taxon>
        <taxon>Enterobacterales</taxon>
        <taxon>Pectobacteriaceae</taxon>
        <taxon>Brenneria</taxon>
    </lineage>
</organism>
<keyword evidence="1" id="KW-1133">Transmembrane helix</keyword>
<feature type="transmembrane region" description="Helical" evidence="1">
    <location>
        <begin position="110"/>
        <end position="138"/>
    </location>
</feature>
<name>A0A0G4K047_9GAMM</name>
<accession>A0A0G4K047</accession>
<feature type="transmembrane region" description="Helical" evidence="1">
    <location>
        <begin position="150"/>
        <end position="177"/>
    </location>
</feature>
<evidence type="ECO:0000313" key="4">
    <source>
        <dbReference type="EMBL" id="RLM16989.1"/>
    </source>
</evidence>
<feature type="transmembrane region" description="Helical" evidence="1">
    <location>
        <begin position="21"/>
        <end position="39"/>
    </location>
</feature>
<keyword evidence="1" id="KW-0812">Transmembrane</keyword>
<sequence length="178" mass="19687">MNMAHEPKDPDIPVPDNAHKIEIVIGVVLILVSLAAIVAAQKFPASRLATDIGPSRFPVFYSVVLILLALILIFNNLSIIRRNKRAGITISAPPSPDDVDIRHGKTVLGILASFACFFGMYYFGYIVSMIPYLIFLMWLMAFKHKIWNPVIAIAITGLTYVIFYLGLNVAVPVGLLFE</sequence>
<dbReference type="EMBL" id="CGIG01000001">
    <property type="protein sequence ID" value="CPR19565.1"/>
    <property type="molecule type" value="Genomic_DNA"/>
</dbReference>
<reference evidence="4 6" key="3">
    <citation type="submission" date="2016-09" db="EMBL/GenBank/DDBJ databases">
        <authorList>
            <person name="Doonan J."/>
            <person name="Pachebat J.A."/>
            <person name="Golyshin P.N."/>
            <person name="Denman S."/>
            <person name="Mcdonald J.E."/>
        </authorList>
    </citation>
    <scope>NUCLEOTIDE SEQUENCE [LARGE SCALE GENOMIC DNA]</scope>
    <source>
        <strain evidence="4 6">FRB141</strain>
    </source>
</reference>
<dbReference type="KEGG" id="bgj:AWC36_06025"/>
<feature type="transmembrane region" description="Helical" evidence="1">
    <location>
        <begin position="59"/>
        <end position="77"/>
    </location>
</feature>
<evidence type="ECO:0000313" key="6">
    <source>
        <dbReference type="Proteomes" id="UP000285972"/>
    </source>
</evidence>
<keyword evidence="1" id="KW-0472">Membrane</keyword>
<gene>
    <name evidence="4" type="ORF">BIY26_21710</name>
    <name evidence="3" type="ORF">BN1221_03829</name>
</gene>
<dbReference type="EMBL" id="MJLX01000096">
    <property type="protein sequence ID" value="RLM16989.1"/>
    <property type="molecule type" value="Genomic_DNA"/>
</dbReference>
<dbReference type="Proteomes" id="UP000044377">
    <property type="component" value="Unassembled WGS sequence"/>
</dbReference>
<reference evidence="5" key="1">
    <citation type="submission" date="2015-01" db="EMBL/GenBank/DDBJ databases">
        <authorList>
            <person name="Paterson Steve"/>
        </authorList>
    </citation>
    <scope>NUCLEOTIDE SEQUENCE [LARGE SCALE GENOMIC DNA]</scope>
    <source>
        <strain evidence="5">OBR1</strain>
    </source>
</reference>
<proteinExistence type="predicted"/>
<feature type="domain" description="DUF1468" evidence="2">
    <location>
        <begin position="24"/>
        <end position="172"/>
    </location>
</feature>
<dbReference type="AlphaFoldDB" id="A0A0G4K047"/>
<dbReference type="STRING" id="1109412.BN1221_03829"/>
<protein>
    <recommendedName>
        <fullName evidence="2">DUF1468 domain-containing protein</fullName>
    </recommendedName>
</protein>
<evidence type="ECO:0000259" key="2">
    <source>
        <dbReference type="Pfam" id="PF07331"/>
    </source>
</evidence>
<dbReference type="Proteomes" id="UP000285972">
    <property type="component" value="Unassembled WGS sequence"/>
</dbReference>
<evidence type="ECO:0000256" key="1">
    <source>
        <dbReference type="SAM" id="Phobius"/>
    </source>
</evidence>
<dbReference type="Pfam" id="PF07331">
    <property type="entry name" value="TctB"/>
    <property type="match status" value="1"/>
</dbReference>